<comment type="caution">
    <text evidence="2">The sequence shown here is derived from an EMBL/GenBank/DDBJ whole genome shotgun (WGS) entry which is preliminary data.</text>
</comment>
<accession>A0A8J5RI70</accession>
<evidence type="ECO:0000313" key="2">
    <source>
        <dbReference type="EMBL" id="KAG8047257.1"/>
    </source>
</evidence>
<protein>
    <submittedName>
        <fullName evidence="2">Uncharacterized protein</fullName>
    </submittedName>
</protein>
<proteinExistence type="predicted"/>
<feature type="compositionally biased region" description="Low complexity" evidence="1">
    <location>
        <begin position="50"/>
        <end position="61"/>
    </location>
</feature>
<reference evidence="2" key="2">
    <citation type="submission" date="2021-02" db="EMBL/GenBank/DDBJ databases">
        <authorList>
            <person name="Kimball J.A."/>
            <person name="Haas M.W."/>
            <person name="Macchietto M."/>
            <person name="Kono T."/>
            <person name="Duquette J."/>
            <person name="Shao M."/>
        </authorList>
    </citation>
    <scope>NUCLEOTIDE SEQUENCE</scope>
    <source>
        <tissue evidence="2">Fresh leaf tissue</tissue>
    </source>
</reference>
<evidence type="ECO:0000256" key="1">
    <source>
        <dbReference type="SAM" id="MobiDB-lite"/>
    </source>
</evidence>
<dbReference type="AlphaFoldDB" id="A0A8J5RI70"/>
<sequence>MKKRGEIGIEDESEGWRGDGGDAVVGLRRRCGGRVTAVMRREGYGGGGPTTTSHPSPTFGTTVTIRAAGVGVLG</sequence>
<reference evidence="2" key="1">
    <citation type="journal article" date="2021" name="bioRxiv">
        <title>Whole Genome Assembly and Annotation of Northern Wild Rice, Zizania palustris L., Supports a Whole Genome Duplication in the Zizania Genus.</title>
        <authorList>
            <person name="Haas M."/>
            <person name="Kono T."/>
            <person name="Macchietto M."/>
            <person name="Millas R."/>
            <person name="McGilp L."/>
            <person name="Shao M."/>
            <person name="Duquette J."/>
            <person name="Hirsch C.N."/>
            <person name="Kimball J."/>
        </authorList>
    </citation>
    <scope>NUCLEOTIDE SEQUENCE</scope>
    <source>
        <tissue evidence="2">Fresh leaf tissue</tissue>
    </source>
</reference>
<feature type="region of interest" description="Disordered" evidence="1">
    <location>
        <begin position="40"/>
        <end position="61"/>
    </location>
</feature>
<name>A0A8J5RI70_ZIZPA</name>
<dbReference type="EMBL" id="JAAALK010000290">
    <property type="protein sequence ID" value="KAG8047257.1"/>
    <property type="molecule type" value="Genomic_DNA"/>
</dbReference>
<gene>
    <name evidence="2" type="ORF">GUJ93_ZPchr0008g12601</name>
</gene>
<evidence type="ECO:0000313" key="3">
    <source>
        <dbReference type="Proteomes" id="UP000729402"/>
    </source>
</evidence>
<keyword evidence="3" id="KW-1185">Reference proteome</keyword>
<organism evidence="2 3">
    <name type="scientific">Zizania palustris</name>
    <name type="common">Northern wild rice</name>
    <dbReference type="NCBI Taxonomy" id="103762"/>
    <lineage>
        <taxon>Eukaryota</taxon>
        <taxon>Viridiplantae</taxon>
        <taxon>Streptophyta</taxon>
        <taxon>Embryophyta</taxon>
        <taxon>Tracheophyta</taxon>
        <taxon>Spermatophyta</taxon>
        <taxon>Magnoliopsida</taxon>
        <taxon>Liliopsida</taxon>
        <taxon>Poales</taxon>
        <taxon>Poaceae</taxon>
        <taxon>BOP clade</taxon>
        <taxon>Oryzoideae</taxon>
        <taxon>Oryzeae</taxon>
        <taxon>Zizaniinae</taxon>
        <taxon>Zizania</taxon>
    </lineage>
</organism>
<dbReference type="Proteomes" id="UP000729402">
    <property type="component" value="Unassembled WGS sequence"/>
</dbReference>
<feature type="region of interest" description="Disordered" evidence="1">
    <location>
        <begin position="1"/>
        <end position="21"/>
    </location>
</feature>